<keyword evidence="3" id="KW-1185">Reference proteome</keyword>
<evidence type="ECO:0000256" key="1">
    <source>
        <dbReference type="SAM" id="Phobius"/>
    </source>
</evidence>
<reference evidence="3" key="1">
    <citation type="journal article" date="2019" name="Int. J. Syst. Evol. Microbiol.">
        <title>The Global Catalogue of Microorganisms (GCM) 10K type strain sequencing project: providing services to taxonomists for standard genome sequencing and annotation.</title>
        <authorList>
            <consortium name="The Broad Institute Genomics Platform"/>
            <consortium name="The Broad Institute Genome Sequencing Center for Infectious Disease"/>
            <person name="Wu L."/>
            <person name="Ma J."/>
        </authorList>
    </citation>
    <scope>NUCLEOTIDE SEQUENCE [LARGE SCALE GENOMIC DNA]</scope>
    <source>
        <strain evidence="3">CCM 8912</strain>
    </source>
</reference>
<accession>A0ABW4D0D1</accession>
<name>A0ABW4D0D1_9LACO</name>
<keyword evidence="1" id="KW-0472">Membrane</keyword>
<sequence length="99" mass="10974">MDQGLRHQIMKRKAIIKTIIQFGLTLLLGISIGGLAVHFWPQNTNIPNEGIVVVGPTRAKTLRYSGPEGSATFPNPSRSLCVIVRRHNVIAAYRLVDNR</sequence>
<organism evidence="2 3">
    <name type="scientific">Lacticaseibacillus hegangensis</name>
    <dbReference type="NCBI Taxonomy" id="2486010"/>
    <lineage>
        <taxon>Bacteria</taxon>
        <taxon>Bacillati</taxon>
        <taxon>Bacillota</taxon>
        <taxon>Bacilli</taxon>
        <taxon>Lactobacillales</taxon>
        <taxon>Lactobacillaceae</taxon>
        <taxon>Lacticaseibacillus</taxon>
    </lineage>
</organism>
<protein>
    <submittedName>
        <fullName evidence="2">Uncharacterized protein</fullName>
    </submittedName>
</protein>
<comment type="caution">
    <text evidence="2">The sequence shown here is derived from an EMBL/GenBank/DDBJ whole genome shotgun (WGS) entry which is preliminary data.</text>
</comment>
<evidence type="ECO:0000313" key="2">
    <source>
        <dbReference type="EMBL" id="MFD1442128.1"/>
    </source>
</evidence>
<dbReference type="RefSeq" id="WP_125754870.1">
    <property type="nucleotide sequence ID" value="NZ_JBHTOK010000079.1"/>
</dbReference>
<dbReference type="EMBL" id="JBHTOK010000079">
    <property type="protein sequence ID" value="MFD1442128.1"/>
    <property type="molecule type" value="Genomic_DNA"/>
</dbReference>
<dbReference type="Proteomes" id="UP001597212">
    <property type="component" value="Unassembled WGS sequence"/>
</dbReference>
<gene>
    <name evidence="2" type="ORF">ACFQ5K_12140</name>
</gene>
<evidence type="ECO:0000313" key="3">
    <source>
        <dbReference type="Proteomes" id="UP001597212"/>
    </source>
</evidence>
<keyword evidence="1" id="KW-1133">Transmembrane helix</keyword>
<feature type="transmembrane region" description="Helical" evidence="1">
    <location>
        <begin position="20"/>
        <end position="40"/>
    </location>
</feature>
<proteinExistence type="predicted"/>
<keyword evidence="1" id="KW-0812">Transmembrane</keyword>